<organism evidence="1 2">
    <name type="scientific">Ferrovibrio xuzhouensis</name>
    <dbReference type="NCBI Taxonomy" id="1576914"/>
    <lineage>
        <taxon>Bacteria</taxon>
        <taxon>Pseudomonadati</taxon>
        <taxon>Pseudomonadota</taxon>
        <taxon>Alphaproteobacteria</taxon>
        <taxon>Rhodospirillales</taxon>
        <taxon>Rhodospirillaceae</taxon>
        <taxon>Ferrovibrio</taxon>
    </lineage>
</organism>
<gene>
    <name evidence="1" type="ORF">ACFOOQ_04170</name>
</gene>
<comment type="caution">
    <text evidence="1">The sequence shown here is derived from an EMBL/GenBank/DDBJ whole genome shotgun (WGS) entry which is preliminary data.</text>
</comment>
<dbReference type="PANTHER" id="PTHR36057">
    <property type="match status" value="1"/>
</dbReference>
<dbReference type="Proteomes" id="UP001595711">
    <property type="component" value="Unassembled WGS sequence"/>
</dbReference>
<evidence type="ECO:0000313" key="1">
    <source>
        <dbReference type="EMBL" id="MFC3674726.1"/>
    </source>
</evidence>
<dbReference type="SUPFAM" id="SSF52833">
    <property type="entry name" value="Thioredoxin-like"/>
    <property type="match status" value="1"/>
</dbReference>
<name>A0ABV7VBC8_9PROT</name>
<dbReference type="InterPro" id="IPR036249">
    <property type="entry name" value="Thioredoxin-like_sf"/>
</dbReference>
<accession>A0ABV7VBC8</accession>
<dbReference type="PANTHER" id="PTHR36057:SF1">
    <property type="entry name" value="LIPOPROTEIN LIPID ATTACHMENT SITE-LIKE PROTEIN, PUTATIVE (DUF1223)-RELATED"/>
    <property type="match status" value="1"/>
</dbReference>
<dbReference type="Pfam" id="PF06764">
    <property type="entry name" value="DUF1223"/>
    <property type="match status" value="1"/>
</dbReference>
<dbReference type="RefSeq" id="WP_379722122.1">
    <property type="nucleotide sequence ID" value="NZ_JBHRYJ010000001.1"/>
</dbReference>
<reference evidence="2" key="1">
    <citation type="journal article" date="2019" name="Int. J. Syst. Evol. Microbiol.">
        <title>The Global Catalogue of Microorganisms (GCM) 10K type strain sequencing project: providing services to taxonomists for standard genome sequencing and annotation.</title>
        <authorList>
            <consortium name="The Broad Institute Genomics Platform"/>
            <consortium name="The Broad Institute Genome Sequencing Center for Infectious Disease"/>
            <person name="Wu L."/>
            <person name="Ma J."/>
        </authorList>
    </citation>
    <scope>NUCLEOTIDE SEQUENCE [LARGE SCALE GENOMIC DNA]</scope>
    <source>
        <strain evidence="2">KCTC 42182</strain>
    </source>
</reference>
<protein>
    <submittedName>
        <fullName evidence="1">DUF1223 domain-containing protein</fullName>
    </submittedName>
</protein>
<dbReference type="InterPro" id="IPR010634">
    <property type="entry name" value="DUF1223"/>
</dbReference>
<dbReference type="EMBL" id="JBHRYJ010000001">
    <property type="protein sequence ID" value="MFC3674726.1"/>
    <property type="molecule type" value="Genomic_DNA"/>
</dbReference>
<keyword evidence="2" id="KW-1185">Reference proteome</keyword>
<proteinExistence type="predicted"/>
<evidence type="ECO:0000313" key="2">
    <source>
        <dbReference type="Proteomes" id="UP001595711"/>
    </source>
</evidence>
<sequence length="251" mass="27344">MTKRLAISARIGLLAFAAAFGLMLAGGTAKAQQQMVVLELFTSQGCNSCPPADALMKDWEKLPGVLPLSLHVDYWDYLGWRDTFGKKGHTNRQQAYAQSFGSRQIYTPQAVVDGQFQAVGSNRGAVAAAIKAAEKEKRVTLQAKPVTEAGKTVWQIAVPAIAGWQGEAKLLLCEYDREHKVAIERGENTGQTLTYLNVARSWNDFGRWKGQAASYTVPDLGKVDWQQHGVVVMLQSLQGPILGAVDLRGAN</sequence>